<keyword evidence="5 6" id="KW-0648">Protein biosynthesis</keyword>
<accession>A0A4Q7YHU7</accession>
<comment type="caution">
    <text evidence="10">The sequence shown here is derived from an EMBL/GenBank/DDBJ whole genome shotgun (WGS) entry which is preliminary data.</text>
</comment>
<keyword evidence="3 6" id="KW-0963">Cytoplasm</keyword>
<dbReference type="InterPro" id="IPR009060">
    <property type="entry name" value="UBA-like_sf"/>
</dbReference>
<dbReference type="Gene3D" id="3.30.479.20">
    <property type="entry name" value="Elongation factor Ts, dimerisation domain"/>
    <property type="match status" value="2"/>
</dbReference>
<dbReference type="PROSITE" id="PS01126">
    <property type="entry name" value="EF_TS_1"/>
    <property type="match status" value="1"/>
</dbReference>
<keyword evidence="4 6" id="KW-0251">Elongation factor</keyword>
<evidence type="ECO:0000256" key="5">
    <source>
        <dbReference type="ARBA" id="ARBA00022917"/>
    </source>
</evidence>
<dbReference type="SUPFAM" id="SSF46934">
    <property type="entry name" value="UBA-like"/>
    <property type="match status" value="1"/>
</dbReference>
<dbReference type="PANTHER" id="PTHR11741">
    <property type="entry name" value="ELONGATION FACTOR TS"/>
    <property type="match status" value="1"/>
</dbReference>
<comment type="subcellular location">
    <subcellularLocation>
        <location evidence="6 8">Cytoplasm</location>
    </subcellularLocation>
</comment>
<organism evidence="10 11">
    <name type="scientific">Fluviicoccus keumensis</name>
    <dbReference type="NCBI Taxonomy" id="1435465"/>
    <lineage>
        <taxon>Bacteria</taxon>
        <taxon>Pseudomonadati</taxon>
        <taxon>Pseudomonadota</taxon>
        <taxon>Gammaproteobacteria</taxon>
        <taxon>Moraxellales</taxon>
        <taxon>Moraxellaceae</taxon>
        <taxon>Fluviicoccus</taxon>
    </lineage>
</organism>
<evidence type="ECO:0000313" key="10">
    <source>
        <dbReference type="EMBL" id="RZU37122.1"/>
    </source>
</evidence>
<evidence type="ECO:0000256" key="7">
    <source>
        <dbReference type="RuleBase" id="RU000642"/>
    </source>
</evidence>
<evidence type="ECO:0000256" key="6">
    <source>
        <dbReference type="HAMAP-Rule" id="MF_00050"/>
    </source>
</evidence>
<dbReference type="PROSITE" id="PS01127">
    <property type="entry name" value="EF_TS_2"/>
    <property type="match status" value="1"/>
</dbReference>
<dbReference type="FunFam" id="1.10.8.10:FF:000001">
    <property type="entry name" value="Elongation factor Ts"/>
    <property type="match status" value="1"/>
</dbReference>
<feature type="domain" description="Translation elongation factor EFTs/EF1B dimerisation" evidence="9">
    <location>
        <begin position="73"/>
        <end position="272"/>
    </location>
</feature>
<feature type="region of interest" description="Involved in Mg(2+) ion dislocation from EF-Tu" evidence="6">
    <location>
        <begin position="82"/>
        <end position="85"/>
    </location>
</feature>
<name>A0A4Q7YHU7_9GAMM</name>
<dbReference type="SUPFAM" id="SSF54713">
    <property type="entry name" value="Elongation factor Ts (EF-Ts), dimerisation domain"/>
    <property type="match status" value="2"/>
</dbReference>
<dbReference type="NCBIfam" id="TIGR00116">
    <property type="entry name" value="tsf"/>
    <property type="match status" value="1"/>
</dbReference>
<dbReference type="FunFam" id="1.10.286.20:FF:000001">
    <property type="entry name" value="Elongation factor Ts"/>
    <property type="match status" value="1"/>
</dbReference>
<dbReference type="GO" id="GO:0003746">
    <property type="term" value="F:translation elongation factor activity"/>
    <property type="evidence" value="ECO:0007669"/>
    <property type="project" value="UniProtKB-UniRule"/>
</dbReference>
<evidence type="ECO:0000256" key="8">
    <source>
        <dbReference type="RuleBase" id="RU000643"/>
    </source>
</evidence>
<sequence>MAEITASLVKELRDRTGLGMMECKKALTEAGGDIELAIDNMRKSGQAKAAKKAGNVAAEGAILSATSADGKTALLLEVNSQTDFVAKDANFTTFAKQVAEVALAAGETDAAKIAGLAYGDGLTVEEARVALVQKIGENIQVRRAVIVTGDVVGTYVHGIKIGVAVVLNGGNADVARDVAMHVAAANPAVVNPADVAADVLAREKEIYAAKARESGKPENIVEKMIEGSLKKYLAEVSLVEQAFVKDPDTKVGDFVKKAGASVVSFVRYEVGEGIEKAVVDFAAEVAAQAAAAAK</sequence>
<comment type="function">
    <text evidence="6 7">Associates with the EF-Tu.GDP complex and induces the exchange of GDP to GTP. It remains bound to the aminoacyl-tRNA.EF-Tu.GTP complex up to the GTP hydrolysis stage on the ribosome.</text>
</comment>
<dbReference type="Proteomes" id="UP000292423">
    <property type="component" value="Unassembled WGS sequence"/>
</dbReference>
<evidence type="ECO:0000256" key="2">
    <source>
        <dbReference type="ARBA" id="ARBA00016956"/>
    </source>
</evidence>
<dbReference type="AlphaFoldDB" id="A0A4Q7YHU7"/>
<dbReference type="Gene3D" id="1.10.8.10">
    <property type="entry name" value="DNA helicase RuvA subunit, C-terminal domain"/>
    <property type="match status" value="1"/>
</dbReference>
<dbReference type="InterPro" id="IPR018101">
    <property type="entry name" value="Transl_elong_Ts_CS"/>
</dbReference>
<dbReference type="OrthoDB" id="9808348at2"/>
<evidence type="ECO:0000256" key="4">
    <source>
        <dbReference type="ARBA" id="ARBA00022768"/>
    </source>
</evidence>
<keyword evidence="11" id="KW-1185">Reference proteome</keyword>
<comment type="similarity">
    <text evidence="1 6 7">Belongs to the EF-Ts family.</text>
</comment>
<proteinExistence type="inferred from homology"/>
<gene>
    <name evidence="6" type="primary">tsf</name>
    <name evidence="10" type="ORF">EV700_2991</name>
</gene>
<dbReference type="InterPro" id="IPR014039">
    <property type="entry name" value="Transl_elong_EFTs/EF1B_dimer"/>
</dbReference>
<dbReference type="Gene3D" id="1.10.286.20">
    <property type="match status" value="1"/>
</dbReference>
<reference evidence="10 11" key="1">
    <citation type="submission" date="2019-02" db="EMBL/GenBank/DDBJ databases">
        <title>Genomic Encyclopedia of Type Strains, Phase IV (KMG-IV): sequencing the most valuable type-strain genomes for metagenomic binning, comparative biology and taxonomic classification.</title>
        <authorList>
            <person name="Goeker M."/>
        </authorList>
    </citation>
    <scope>NUCLEOTIDE SEQUENCE [LARGE SCALE GENOMIC DNA]</scope>
    <source>
        <strain evidence="10 11">DSM 105135</strain>
    </source>
</reference>
<evidence type="ECO:0000313" key="11">
    <source>
        <dbReference type="Proteomes" id="UP000292423"/>
    </source>
</evidence>
<dbReference type="CDD" id="cd14275">
    <property type="entry name" value="UBA_EF-Ts"/>
    <property type="match status" value="1"/>
</dbReference>
<dbReference type="RefSeq" id="WP_130415238.1">
    <property type="nucleotide sequence ID" value="NZ_SHKX01000015.1"/>
</dbReference>
<dbReference type="InterPro" id="IPR001816">
    <property type="entry name" value="Transl_elong_EFTs/EF1B"/>
</dbReference>
<dbReference type="Pfam" id="PF00889">
    <property type="entry name" value="EF_TS"/>
    <property type="match status" value="1"/>
</dbReference>
<evidence type="ECO:0000259" key="9">
    <source>
        <dbReference type="Pfam" id="PF00889"/>
    </source>
</evidence>
<dbReference type="PANTHER" id="PTHR11741:SF0">
    <property type="entry name" value="ELONGATION FACTOR TS, MITOCHONDRIAL"/>
    <property type="match status" value="1"/>
</dbReference>
<protein>
    <recommendedName>
        <fullName evidence="2 6">Elongation factor Ts</fullName>
        <shortName evidence="6">EF-Ts</shortName>
    </recommendedName>
</protein>
<dbReference type="GO" id="GO:0005737">
    <property type="term" value="C:cytoplasm"/>
    <property type="evidence" value="ECO:0007669"/>
    <property type="project" value="UniProtKB-SubCell"/>
</dbReference>
<dbReference type="InterPro" id="IPR036402">
    <property type="entry name" value="EF-Ts_dimer_sf"/>
</dbReference>
<dbReference type="HAMAP" id="MF_00050">
    <property type="entry name" value="EF_Ts"/>
    <property type="match status" value="1"/>
</dbReference>
<evidence type="ECO:0000256" key="1">
    <source>
        <dbReference type="ARBA" id="ARBA00005532"/>
    </source>
</evidence>
<evidence type="ECO:0000256" key="3">
    <source>
        <dbReference type="ARBA" id="ARBA00022490"/>
    </source>
</evidence>
<dbReference type="EMBL" id="SHKX01000015">
    <property type="protein sequence ID" value="RZU37122.1"/>
    <property type="molecule type" value="Genomic_DNA"/>
</dbReference>